<dbReference type="InterPro" id="IPR043129">
    <property type="entry name" value="ATPase_NBD"/>
</dbReference>
<dbReference type="EMBL" id="JAANER010000006">
    <property type="protein sequence ID" value="KAG9188090.1"/>
    <property type="molecule type" value="Genomic_DNA"/>
</dbReference>
<protein>
    <submittedName>
        <fullName evidence="1">Uncharacterized protein</fullName>
    </submittedName>
</protein>
<dbReference type="Gene3D" id="3.30.420.40">
    <property type="match status" value="2"/>
</dbReference>
<proteinExistence type="predicted"/>
<keyword evidence="2" id="KW-1185">Reference proteome</keyword>
<accession>A0AAD4FEU4</accession>
<dbReference type="CDD" id="cd10170">
    <property type="entry name" value="ASKHA_NBD_HSP70"/>
    <property type="match status" value="1"/>
</dbReference>
<evidence type="ECO:0000313" key="2">
    <source>
        <dbReference type="Proteomes" id="UP001199106"/>
    </source>
</evidence>
<name>A0AAD4FEU4_9PLEO</name>
<organism evidence="1 2">
    <name type="scientific">Alternaria panax</name>
    <dbReference type="NCBI Taxonomy" id="48097"/>
    <lineage>
        <taxon>Eukaryota</taxon>
        <taxon>Fungi</taxon>
        <taxon>Dikarya</taxon>
        <taxon>Ascomycota</taxon>
        <taxon>Pezizomycotina</taxon>
        <taxon>Dothideomycetes</taxon>
        <taxon>Pleosporomycetidae</taxon>
        <taxon>Pleosporales</taxon>
        <taxon>Pleosporineae</taxon>
        <taxon>Pleosporaceae</taxon>
        <taxon>Alternaria</taxon>
        <taxon>Alternaria sect. Panax</taxon>
    </lineage>
</organism>
<comment type="caution">
    <text evidence="1">The sequence shown here is derived from an EMBL/GenBank/DDBJ whole genome shotgun (WGS) entry which is preliminary data.</text>
</comment>
<dbReference type="Proteomes" id="UP001199106">
    <property type="component" value="Unassembled WGS sequence"/>
</dbReference>
<dbReference type="SUPFAM" id="SSF53067">
    <property type="entry name" value="Actin-like ATPase domain"/>
    <property type="match status" value="2"/>
</dbReference>
<reference evidence="1" key="1">
    <citation type="submission" date="2021-07" db="EMBL/GenBank/DDBJ databases">
        <title>Genome Resource of American Ginseng Black Spot Pathogen Alternaria panax.</title>
        <authorList>
            <person name="Qiu C."/>
            <person name="Wang W."/>
            <person name="Liu Z."/>
        </authorList>
    </citation>
    <scope>NUCLEOTIDE SEQUENCE</scope>
    <source>
        <strain evidence="1">BNCC115425</strain>
    </source>
</reference>
<dbReference type="Gene3D" id="3.90.640.10">
    <property type="entry name" value="Actin, Chain A, domain 4"/>
    <property type="match status" value="1"/>
</dbReference>
<dbReference type="AlphaFoldDB" id="A0AAD4FEU4"/>
<sequence length="678" mass="75733">MEGSQPRPDLVVSIDFGMTCTGVAYCNVATGSDSVRHIQRWPGRTQANENKVPTLLVYPQDSATPSSWGFLAETAQETSGAGYESREWFKIMLDEDLLEQMRSKSSEPAKVPHIQEVEKWYTDYFRYLYRTIEARLRGELASRWEDANVEFIFSVPTTWKPIPTVERFRKTVSAAGFGSCANHTASIGLTEAEAAAVHTARSMPGIFKENEILFVCDVGGGTTDLSVFRVKNIHGGSLSLEQIDVVFGATIGAAQLDSLFEKEVLQRLQRADTLQPMGLVDINQAAWEMRISKEYQNAKCDYGSDESSMDTETFAVRVPKLDKAYKSRDCAIGGGDMYFQRDDLKGFFDTQVSKLFDMMDKQLTRVRQKYPTEQVSHLVLSGGLGNSAYVQHCLRSRYASGSTPHSNAQNMQIRIAPDPQLVKLKTGQSVLGWRCSRASYGTMCKILYDPYNPAHYGLKTEMDSLDKKEYVMDCIDWFIKQGEPVSSDHPIVKSFQRKCPPASSKNPNPPRIYPTEVICTEVDRSKLPIVMNDACSSICKIESDFSSLPLTLFKLKNRHWWNSGPKYHRINYVVKVNLGAADVSFELWHNGVKLSKDNSIKVEWQASGPPDPNAMAVAPDFPMNSLPAVLSDGMAHNHTRGVNSDSNGRTMMNGAKWDNKNGVRAQVIPAPLNRTGGW</sequence>
<evidence type="ECO:0000313" key="1">
    <source>
        <dbReference type="EMBL" id="KAG9188090.1"/>
    </source>
</evidence>
<dbReference type="PANTHER" id="PTHR42749">
    <property type="entry name" value="CELL SHAPE-DETERMINING PROTEIN MREB"/>
    <property type="match status" value="1"/>
</dbReference>
<gene>
    <name evidence="1" type="ORF">G6011_02013</name>
</gene>
<dbReference type="PANTHER" id="PTHR42749:SF1">
    <property type="entry name" value="CELL SHAPE-DETERMINING PROTEIN MREB"/>
    <property type="match status" value="1"/>
</dbReference>